<evidence type="ECO:0000313" key="3">
    <source>
        <dbReference type="EMBL" id="CAL1707034.1"/>
    </source>
</evidence>
<proteinExistence type="predicted"/>
<protein>
    <recommendedName>
        <fullName evidence="5">Caprin-1 dimerization domain-containing protein</fullName>
    </recommendedName>
</protein>
<accession>A0ABP1DK32</accession>
<gene>
    <name evidence="3" type="ORF">GFSPODELE1_LOCUS6160</name>
</gene>
<dbReference type="EMBL" id="OZ037947">
    <property type="protein sequence ID" value="CAL1707034.1"/>
    <property type="molecule type" value="Genomic_DNA"/>
</dbReference>
<feature type="region of interest" description="Disordered" evidence="2">
    <location>
        <begin position="437"/>
        <end position="544"/>
    </location>
</feature>
<feature type="region of interest" description="Disordered" evidence="2">
    <location>
        <begin position="1"/>
        <end position="97"/>
    </location>
</feature>
<evidence type="ECO:0000313" key="4">
    <source>
        <dbReference type="Proteomes" id="UP001497453"/>
    </source>
</evidence>
<feature type="compositionally biased region" description="Polar residues" evidence="2">
    <location>
        <begin position="76"/>
        <end position="95"/>
    </location>
</feature>
<evidence type="ECO:0000256" key="2">
    <source>
        <dbReference type="SAM" id="MobiDB-lite"/>
    </source>
</evidence>
<feature type="compositionally biased region" description="Basic and acidic residues" evidence="2">
    <location>
        <begin position="458"/>
        <end position="522"/>
    </location>
</feature>
<feature type="compositionally biased region" description="Basic residues" evidence="2">
    <location>
        <begin position="24"/>
        <end position="33"/>
    </location>
</feature>
<reference evidence="4" key="1">
    <citation type="submission" date="2024-04" db="EMBL/GenBank/DDBJ databases">
        <authorList>
            <person name="Shaw F."/>
            <person name="Minotto A."/>
        </authorList>
    </citation>
    <scope>NUCLEOTIDE SEQUENCE [LARGE SCALE GENOMIC DNA]</scope>
</reference>
<feature type="coiled-coil region" evidence="1">
    <location>
        <begin position="141"/>
        <end position="193"/>
    </location>
</feature>
<name>A0ABP1DK32_9APHY</name>
<keyword evidence="1" id="KW-0175">Coiled coil</keyword>
<evidence type="ECO:0000256" key="1">
    <source>
        <dbReference type="SAM" id="Coils"/>
    </source>
</evidence>
<feature type="compositionally biased region" description="Basic and acidic residues" evidence="2">
    <location>
        <begin position="60"/>
        <end position="69"/>
    </location>
</feature>
<organism evidence="3 4">
    <name type="scientific">Somion occarium</name>
    <dbReference type="NCBI Taxonomy" id="3059160"/>
    <lineage>
        <taxon>Eukaryota</taxon>
        <taxon>Fungi</taxon>
        <taxon>Dikarya</taxon>
        <taxon>Basidiomycota</taxon>
        <taxon>Agaricomycotina</taxon>
        <taxon>Agaricomycetes</taxon>
        <taxon>Polyporales</taxon>
        <taxon>Cerrenaceae</taxon>
        <taxon>Somion</taxon>
    </lineage>
</organism>
<dbReference type="Proteomes" id="UP001497453">
    <property type="component" value="Chromosome 4"/>
</dbReference>
<sequence length="544" mass="58006">MADATSPAQRLVPGAPPPPPAPKSQKKKRKTTKAKSTADSTEGHVDIPDSTSAALIDHAPQPEDVKEGHVAPQLIVQPSESGEPSTPLQEGSQKPSPLVDMLNKRLKATNKKILRIQSYSTNPPEKLNDDQKRTLKTLPILEGVYKELEEVRKAVETHEAEHAHELLVKQSEAAQAEQKRAEEALAAAELRHRHLTGDLLSFIRIHSLINAGHPAGLALNLDELEDSAVYSATEALLGEDIENKAEVIRGFYSAEGDFNGVEYSRLLEITQQFLNPPRVPTPVPEPVADLEEPAAAAEPEITVGGLPLSLGTSASFRFVVDDELEAEAEAQPALEQSTEWVHVNDTEATQVAEVDVVETVTEVNVNGHTFVEDSVTLTTTAEVPVATSNGAINWADEDEGGLPSIAGLHAKFGTETQVQPPSPTAPVSGVHHVNGGALPEEDGFTSAARGRGRGRGAHRGDRGSFRGRGGDRGGFRGGERGRGGFRSDRGGERGGFRGERGGERGGYRGRGEWRGGEGEFRGRGRGRGRGGFHESRGGAVAASS</sequence>
<evidence type="ECO:0008006" key="5">
    <source>
        <dbReference type="Google" id="ProtNLM"/>
    </source>
</evidence>
<keyword evidence="4" id="KW-1185">Reference proteome</keyword>